<dbReference type="EMBL" id="BA000002">
    <property type="protein sequence ID" value="BAA79372.2"/>
    <property type="molecule type" value="Genomic_DNA"/>
</dbReference>
<organism evidence="2 3">
    <name type="scientific">Aeropyrum pernix (strain ATCC 700893 / DSM 11879 / JCM 9820 / NBRC 100138 / K1)</name>
    <dbReference type="NCBI Taxonomy" id="272557"/>
    <lineage>
        <taxon>Archaea</taxon>
        <taxon>Thermoproteota</taxon>
        <taxon>Thermoprotei</taxon>
        <taxon>Desulfurococcales</taxon>
        <taxon>Desulfurococcaceae</taxon>
        <taxon>Aeropyrum</taxon>
    </lineage>
</organism>
<dbReference type="STRING" id="272557.APE_0416.1"/>
<dbReference type="InterPro" id="IPR014455">
    <property type="entry name" value="N6_adenine_Mtase_MK1259"/>
</dbReference>
<dbReference type="KEGG" id="ape:APE_0416.1"/>
<dbReference type="GeneID" id="1444606"/>
<dbReference type="GO" id="GO:0032259">
    <property type="term" value="P:methylation"/>
    <property type="evidence" value="ECO:0007669"/>
    <property type="project" value="InterPro"/>
</dbReference>
<dbReference type="EnsemblBacteria" id="BAA79372">
    <property type="protein sequence ID" value="BAA79372"/>
    <property type="gene ID" value="APE_0416.1"/>
</dbReference>
<sequence length="1004" mass="114341">MASGEDKRFIETSRFPISLINEVSAREKQGGGRPPYWEMVFWWTRKPLAGARAVIAGALLPGDYDKTGFLSELRLIAGKVPHRLNPILPRGVKERFKQAKLLDPFAGFGSIPLEAIRLGVGEVVAVEFLPTAYIFLKAMLEYPKEYSEARVRVLGREIRELELDKAVSGFIREKSIFDGKTYEIPALIYDVARWGRWITKRLGEDPDIKELYDEDAAVYIGTWEVKCPVCGRYTPLVGNWWLAKVKGKRYAYMKPETEGNKIGIKIIEGKTGGSPSPNVAGRPELAECLLCGSRITYIDPRTGRTYRTKNEVANTLIRSRLEFYPKHALKDWNKKLEEYLEGGIALEELRNSLARPRLLVKVKIANKDLKFEPATDRDDEKLWKALEKLRQLWGDPDIPTEPIPSYDNRNLMTYTWGNDKWFKLFNPRQLLTLVKLVKLIRETGKRIEEEKLREGWSREEAHKYAEAITTYLAIAFLRSMTYNSLVTRWKPDSWVLNKVQDSLSTRGIAMTWNWGDTWLAHEDISYNYFDSVETVVDALLYLVSAVSGSSGRVRVLLDDATVLSKLEGERFDVIVTDPPYRDDVPYAELSDFYYVWLKRSLSGDGLALRFHSDALVSNTQWEGFALNEISYNEGRLRYFGVREAEDYYERLMGMAFKRLSELLKDDGLIVTYFAHSSPEAWIELVEAGWRRAGLRVTRAWAFATESPQRVTARGKTALESSIVVVWRKRGKDGGRVGEYVDVYREALENARRARDEAFKSGLTDSDMFLSTMLGALSTFTSYDRVVHFGRGLTSRDVVRESYAIATRVIANATETIRSPEALFYLASKAIFRRYSRPGGQTTLSSAPAEPIVLSSHDVIILSYGFLRSVERPEKEGYKTFVNAGIIKSAEEVKGANVAKQKAFALLEPLDSTIEELKKLLGVRGVNPIKMDAERRSFNSIDALHLLEYYAKQGRSEFKTTYQILYSKYPKQVREAVEVAKVISSYPSDPETNLAKLVRDYIEGV</sequence>
<dbReference type="InterPro" id="IPR029063">
    <property type="entry name" value="SAM-dependent_MTases_sf"/>
</dbReference>
<dbReference type="Proteomes" id="UP000002518">
    <property type="component" value="Chromosome"/>
</dbReference>
<dbReference type="PIRSF" id="PIRSF009427">
    <property type="entry name" value="UCP009427_DNAmts"/>
    <property type="match status" value="1"/>
</dbReference>
<dbReference type="PIR" id="H72734">
    <property type="entry name" value="H72734"/>
</dbReference>
<dbReference type="InterPro" id="IPR009537">
    <property type="entry name" value="DUF1156"/>
</dbReference>
<protein>
    <recommendedName>
        <fullName evidence="1">DUF1156 domain-containing protein</fullName>
    </recommendedName>
</protein>
<keyword evidence="3" id="KW-1185">Reference proteome</keyword>
<dbReference type="PATRIC" id="fig|272557.25.peg.309"/>
<dbReference type="REBASE" id="10721">
    <property type="entry name" value="M.ApeKORF416P"/>
</dbReference>
<dbReference type="GO" id="GO:0008168">
    <property type="term" value="F:methyltransferase activity"/>
    <property type="evidence" value="ECO:0007669"/>
    <property type="project" value="InterPro"/>
</dbReference>
<reference evidence="2 3" key="1">
    <citation type="journal article" date="1999" name="DNA Res.">
        <title>Complete genome sequence of an aerobic hyper-thermophilic crenarchaeon, Aeropyrum pernix K1.</title>
        <authorList>
            <person name="Kawarabayasi Y."/>
            <person name="Hino Y."/>
            <person name="Horikawa H."/>
            <person name="Yamazaki S."/>
            <person name="Haikawa Y."/>
            <person name="Jin-no K."/>
            <person name="Takahashi M."/>
            <person name="Sekine M."/>
            <person name="Baba S."/>
            <person name="Ankai A."/>
            <person name="Kosugi H."/>
            <person name="Hosoyama A."/>
            <person name="Fukui S."/>
            <person name="Nagai Y."/>
            <person name="Nishijima K."/>
            <person name="Nakazawa H."/>
            <person name="Takamiya M."/>
            <person name="Masuda S."/>
            <person name="Funahashi T."/>
            <person name="Tanaka T."/>
            <person name="Kudoh Y."/>
            <person name="Yamazaki J."/>
            <person name="Kushida N."/>
            <person name="Oguchi A."/>
            <person name="Aoki K."/>
            <person name="Kubota K."/>
            <person name="Nakamura Y."/>
            <person name="Nomura N."/>
            <person name="Sako Y."/>
            <person name="Kikuchi H."/>
        </authorList>
    </citation>
    <scope>NUCLEOTIDE SEQUENCE [LARGE SCALE GENOMIC DNA]</scope>
    <source>
        <strain evidence="3">ATCC 700893 / DSM 11879 / JCM 9820 / NBRC 100138 / K1</strain>
    </source>
</reference>
<dbReference type="PROSITE" id="PS00092">
    <property type="entry name" value="N6_MTASE"/>
    <property type="match status" value="1"/>
</dbReference>
<feature type="domain" description="DUF1156" evidence="1">
    <location>
        <begin position="15"/>
        <end position="62"/>
    </location>
</feature>
<dbReference type="Pfam" id="PF06634">
    <property type="entry name" value="DUF1156"/>
    <property type="match status" value="1"/>
</dbReference>
<evidence type="ECO:0000259" key="1">
    <source>
        <dbReference type="Pfam" id="PF06634"/>
    </source>
</evidence>
<dbReference type="AlphaFoldDB" id="Q9YF24"/>
<gene>
    <name evidence="2" type="ordered locus">APE_0416.1</name>
</gene>
<dbReference type="SUPFAM" id="SSF53335">
    <property type="entry name" value="S-adenosyl-L-methionine-dependent methyltransferases"/>
    <property type="match status" value="2"/>
</dbReference>
<dbReference type="Gene3D" id="3.40.50.150">
    <property type="entry name" value="Vaccinia Virus protein VP39"/>
    <property type="match status" value="2"/>
</dbReference>
<accession>Q9YF24</accession>
<name>Q9YF24_AERPE</name>
<dbReference type="GO" id="GO:0003676">
    <property type="term" value="F:nucleic acid binding"/>
    <property type="evidence" value="ECO:0007669"/>
    <property type="project" value="InterPro"/>
</dbReference>
<proteinExistence type="predicted"/>
<dbReference type="RefSeq" id="WP_010865723.1">
    <property type="nucleotide sequence ID" value="NC_000854.2"/>
</dbReference>
<evidence type="ECO:0000313" key="2">
    <source>
        <dbReference type="EMBL" id="BAA79372.2"/>
    </source>
</evidence>
<dbReference type="InterPro" id="IPR002052">
    <property type="entry name" value="DNA_methylase_N6_adenine_CS"/>
</dbReference>
<dbReference type="eggNOG" id="arCOG00889">
    <property type="taxonomic scope" value="Archaea"/>
</dbReference>
<evidence type="ECO:0000313" key="3">
    <source>
        <dbReference type="Proteomes" id="UP000002518"/>
    </source>
</evidence>